<dbReference type="SUPFAM" id="SSF52540">
    <property type="entry name" value="P-loop containing nucleoside triphosphate hydrolases"/>
    <property type="match status" value="1"/>
</dbReference>
<sequence>MKQIQQRFLPQEDYLKLAVVGHTNTGKTSLLRTLLHDADFGEVANAPATTRHVEGAMLRIEHLKLQWFDTPGIEDSIALLDYLDQLQQQSITRLDGPAIIERFLESPESRQRFEQEARVLRQLLTCDAGLYVVDVREPVRSKHRDELAILARCGRPIIPVLNFLHHSNNYSDDWKNTLSRLAIHLIIEFDTVAPAIDGERQLYQKLALVLDEHQQSLNELAEGANKRRQRRRQQGQELLAELLIDVSAYRRQSASSSDNEQEGIRLWQTMQEQVRQREHQFIRDLLGLYRFHEEDYEEDLLPISGERWKTDLFSTEALKDMGIRVSKGFAAGAMAGATVDIITGGLSLGAGTLVGGLVGGLWQGAEKVGNRLLGMLQGYRELTVDDAVLRLLAIRGLRLLDALDRRGHAAQHRIERHDADYKTWQEESLPSPLKNARSYPEWSSLNKDFKDSRARGEEIRTLSQTLNP</sequence>
<dbReference type="GO" id="GO:0002098">
    <property type="term" value="P:tRNA wobble uridine modification"/>
    <property type="evidence" value="ECO:0007669"/>
    <property type="project" value="TreeGrafter"/>
</dbReference>
<dbReference type="Proteomes" id="UP000254603">
    <property type="component" value="Unassembled WGS sequence"/>
</dbReference>
<evidence type="ECO:0000259" key="1">
    <source>
        <dbReference type="Pfam" id="PF01926"/>
    </source>
</evidence>
<dbReference type="InterPro" id="IPR006073">
    <property type="entry name" value="GTP-bd"/>
</dbReference>
<organism evidence="3 4">
    <name type="scientific">Oligella ureolytica</name>
    <dbReference type="NCBI Taxonomy" id="90244"/>
    <lineage>
        <taxon>Bacteria</taxon>
        <taxon>Pseudomonadati</taxon>
        <taxon>Pseudomonadota</taxon>
        <taxon>Betaproteobacteria</taxon>
        <taxon>Burkholderiales</taxon>
        <taxon>Alcaligenaceae</taxon>
        <taxon>Oligella</taxon>
    </lineage>
</organism>
<evidence type="ECO:0000313" key="2">
    <source>
        <dbReference type="EMBL" id="QPT39077.1"/>
    </source>
</evidence>
<dbReference type="AlphaFoldDB" id="A0A378XGF2"/>
<gene>
    <name evidence="2" type="ORF">I6G29_07660</name>
    <name evidence="3" type="ORF">NCTC11997_01593</name>
</gene>
<reference evidence="3 4" key="1">
    <citation type="submission" date="2018-06" db="EMBL/GenBank/DDBJ databases">
        <authorList>
            <consortium name="Pathogen Informatics"/>
            <person name="Doyle S."/>
        </authorList>
    </citation>
    <scope>NUCLEOTIDE SEQUENCE [LARGE SCALE GENOMIC DNA]</scope>
    <source>
        <strain evidence="3 4">NCTC11997</strain>
    </source>
</reference>
<dbReference type="Proteomes" id="UP000594903">
    <property type="component" value="Chromosome"/>
</dbReference>
<dbReference type="EMBL" id="UGSB01000001">
    <property type="protein sequence ID" value="SUA54721.1"/>
    <property type="molecule type" value="Genomic_DNA"/>
</dbReference>
<dbReference type="GO" id="GO:0030488">
    <property type="term" value="P:tRNA methylation"/>
    <property type="evidence" value="ECO:0007669"/>
    <property type="project" value="TreeGrafter"/>
</dbReference>
<reference evidence="2 5" key="2">
    <citation type="submission" date="2020-12" db="EMBL/GenBank/DDBJ databases">
        <title>FDA dAtabase for Regulatory Grade micrObial Sequences (FDA-ARGOS): Supporting development and validation of Infectious Disease Dx tests.</title>
        <authorList>
            <person name="Sproer C."/>
            <person name="Gronow S."/>
            <person name="Severitt S."/>
            <person name="Schroder I."/>
            <person name="Tallon L."/>
            <person name="Sadzewicz L."/>
            <person name="Zhao X."/>
            <person name="Boylan J."/>
            <person name="Ott S."/>
            <person name="Bowen H."/>
            <person name="Vavikolanu K."/>
            <person name="Mehta A."/>
            <person name="Aluvathingal J."/>
            <person name="Nadendla S."/>
            <person name="Lowell S."/>
            <person name="Myers T."/>
            <person name="Yan Y."/>
            <person name="Sichtig H."/>
        </authorList>
    </citation>
    <scope>NUCLEOTIDE SEQUENCE [LARGE SCALE GENOMIC DNA]</scope>
    <source>
        <strain evidence="2 5">FDAARGOS_872</strain>
    </source>
</reference>
<dbReference type="InterPro" id="IPR021871">
    <property type="entry name" value="DUF3482"/>
</dbReference>
<feature type="domain" description="G" evidence="1">
    <location>
        <begin position="17"/>
        <end position="162"/>
    </location>
</feature>
<dbReference type="Pfam" id="PF01926">
    <property type="entry name" value="MMR_HSR1"/>
    <property type="match status" value="1"/>
</dbReference>
<accession>A0A378XGF2</accession>
<evidence type="ECO:0000313" key="3">
    <source>
        <dbReference type="EMBL" id="SUA54721.1"/>
    </source>
</evidence>
<dbReference type="Pfam" id="PF11981">
    <property type="entry name" value="DUF3482"/>
    <property type="match status" value="1"/>
</dbReference>
<dbReference type="STRING" id="1122619.GCA_000373745_00589"/>
<dbReference type="Gene3D" id="3.40.50.300">
    <property type="entry name" value="P-loop containing nucleotide triphosphate hydrolases"/>
    <property type="match status" value="1"/>
</dbReference>
<dbReference type="RefSeq" id="WP_018573763.1">
    <property type="nucleotide sequence ID" value="NZ_CP065725.1"/>
</dbReference>
<dbReference type="InterPro" id="IPR027417">
    <property type="entry name" value="P-loop_NTPase"/>
</dbReference>
<dbReference type="OrthoDB" id="5406017at2"/>
<evidence type="ECO:0000313" key="4">
    <source>
        <dbReference type="Proteomes" id="UP000254603"/>
    </source>
</evidence>
<evidence type="ECO:0000313" key="5">
    <source>
        <dbReference type="Proteomes" id="UP000594903"/>
    </source>
</evidence>
<protein>
    <submittedName>
        <fullName evidence="2">GTPase/DUF3482 domain-containing protein</fullName>
    </submittedName>
    <submittedName>
        <fullName evidence="3">tRNA modification GTPase TrmE</fullName>
    </submittedName>
</protein>
<keyword evidence="5" id="KW-1185">Reference proteome</keyword>
<name>A0A378XGF2_9BURK</name>
<proteinExistence type="predicted"/>
<dbReference type="GO" id="GO:0005829">
    <property type="term" value="C:cytosol"/>
    <property type="evidence" value="ECO:0007669"/>
    <property type="project" value="TreeGrafter"/>
</dbReference>
<dbReference type="PANTHER" id="PTHR42714">
    <property type="entry name" value="TRNA MODIFICATION GTPASE GTPBP3"/>
    <property type="match status" value="1"/>
</dbReference>
<dbReference type="PANTHER" id="PTHR42714:SF7">
    <property type="entry name" value="G DOMAIN-CONTAINING PROTEIN"/>
    <property type="match status" value="1"/>
</dbReference>
<dbReference type="EMBL" id="CP065725">
    <property type="protein sequence ID" value="QPT39077.1"/>
    <property type="molecule type" value="Genomic_DNA"/>
</dbReference>
<dbReference type="GO" id="GO:0005525">
    <property type="term" value="F:GTP binding"/>
    <property type="evidence" value="ECO:0007669"/>
    <property type="project" value="InterPro"/>
</dbReference>
<dbReference type="CDD" id="cd00882">
    <property type="entry name" value="Ras_like_GTPase"/>
    <property type="match status" value="1"/>
</dbReference>